<evidence type="ECO:0000313" key="3">
    <source>
        <dbReference type="Proteomes" id="UP000828390"/>
    </source>
</evidence>
<name>A0A9D4GTT6_DREPO</name>
<reference evidence="2" key="1">
    <citation type="journal article" date="2019" name="bioRxiv">
        <title>The Genome of the Zebra Mussel, Dreissena polymorpha: A Resource for Invasive Species Research.</title>
        <authorList>
            <person name="McCartney M.A."/>
            <person name="Auch B."/>
            <person name="Kono T."/>
            <person name="Mallez S."/>
            <person name="Zhang Y."/>
            <person name="Obille A."/>
            <person name="Becker A."/>
            <person name="Abrahante J.E."/>
            <person name="Garbe J."/>
            <person name="Badalamenti J.P."/>
            <person name="Herman A."/>
            <person name="Mangelson H."/>
            <person name="Liachko I."/>
            <person name="Sullivan S."/>
            <person name="Sone E.D."/>
            <person name="Koren S."/>
            <person name="Silverstein K.A.T."/>
            <person name="Beckman K.B."/>
            <person name="Gohl D.M."/>
        </authorList>
    </citation>
    <scope>NUCLEOTIDE SEQUENCE</scope>
    <source>
        <strain evidence="2">Duluth1</strain>
        <tissue evidence="2">Whole animal</tissue>
    </source>
</reference>
<proteinExistence type="predicted"/>
<dbReference type="AlphaFoldDB" id="A0A9D4GTT6"/>
<keyword evidence="3" id="KW-1185">Reference proteome</keyword>
<evidence type="ECO:0000256" key="1">
    <source>
        <dbReference type="SAM" id="MobiDB-lite"/>
    </source>
</evidence>
<organism evidence="2 3">
    <name type="scientific">Dreissena polymorpha</name>
    <name type="common">Zebra mussel</name>
    <name type="synonym">Mytilus polymorpha</name>
    <dbReference type="NCBI Taxonomy" id="45954"/>
    <lineage>
        <taxon>Eukaryota</taxon>
        <taxon>Metazoa</taxon>
        <taxon>Spiralia</taxon>
        <taxon>Lophotrochozoa</taxon>
        <taxon>Mollusca</taxon>
        <taxon>Bivalvia</taxon>
        <taxon>Autobranchia</taxon>
        <taxon>Heteroconchia</taxon>
        <taxon>Euheterodonta</taxon>
        <taxon>Imparidentia</taxon>
        <taxon>Neoheterodontei</taxon>
        <taxon>Myida</taxon>
        <taxon>Dreissenoidea</taxon>
        <taxon>Dreissenidae</taxon>
        <taxon>Dreissena</taxon>
    </lineage>
</organism>
<dbReference type="EMBL" id="JAIWYP010000005">
    <property type="protein sequence ID" value="KAH3823299.1"/>
    <property type="molecule type" value="Genomic_DNA"/>
</dbReference>
<accession>A0A9D4GTT6</accession>
<feature type="region of interest" description="Disordered" evidence="1">
    <location>
        <begin position="80"/>
        <end position="120"/>
    </location>
</feature>
<evidence type="ECO:0000313" key="2">
    <source>
        <dbReference type="EMBL" id="KAH3823299.1"/>
    </source>
</evidence>
<comment type="caution">
    <text evidence="2">The sequence shown here is derived from an EMBL/GenBank/DDBJ whole genome shotgun (WGS) entry which is preliminary data.</text>
</comment>
<reference evidence="2" key="2">
    <citation type="submission" date="2020-11" db="EMBL/GenBank/DDBJ databases">
        <authorList>
            <person name="McCartney M.A."/>
            <person name="Auch B."/>
            <person name="Kono T."/>
            <person name="Mallez S."/>
            <person name="Becker A."/>
            <person name="Gohl D.M."/>
            <person name="Silverstein K.A.T."/>
            <person name="Koren S."/>
            <person name="Bechman K.B."/>
            <person name="Herman A."/>
            <person name="Abrahante J.E."/>
            <person name="Garbe J."/>
        </authorList>
    </citation>
    <scope>NUCLEOTIDE SEQUENCE</scope>
    <source>
        <strain evidence="2">Duluth1</strain>
        <tissue evidence="2">Whole animal</tissue>
    </source>
</reference>
<gene>
    <name evidence="2" type="ORF">DPMN_125098</name>
</gene>
<dbReference type="Proteomes" id="UP000828390">
    <property type="component" value="Unassembled WGS sequence"/>
</dbReference>
<sequence length="120" mass="12795">MDGLIAKDMCSLVTPKVEPGLNTPYPPAAKDYSVASSSSAANRTHTNSAAMTLQAEVKGRVDPVEVQKVKVEVAQLVPITQTERSEVDVEDSDSDREGTLTPGPVPTPCNKEILRSKTAM</sequence>
<protein>
    <submittedName>
        <fullName evidence="2">Uncharacterized protein</fullName>
    </submittedName>
</protein>